<dbReference type="InterPro" id="IPR012337">
    <property type="entry name" value="RNaseH-like_sf"/>
</dbReference>
<dbReference type="OrthoDB" id="6139076at2"/>
<dbReference type="RefSeq" id="WP_107139587.1">
    <property type="nucleotide sequence ID" value="NZ_PYSV01000041.1"/>
</dbReference>
<accession>A0A2T3W357</accession>
<protein>
    <submittedName>
        <fullName evidence="2">IS701 family transposase</fullName>
    </submittedName>
</protein>
<dbReference type="AlphaFoldDB" id="A0A2T3W357"/>
<reference evidence="2 3" key="1">
    <citation type="submission" date="2018-03" db="EMBL/GenBank/DDBJ databases">
        <title>Draft genome of Deinococcus sp. OD32.</title>
        <authorList>
            <person name="Wang X.-P."/>
            <person name="Du Z.-J."/>
        </authorList>
    </citation>
    <scope>NUCLEOTIDE SEQUENCE [LARGE SCALE GENOMIC DNA]</scope>
    <source>
        <strain evidence="2 3">OD32</strain>
    </source>
</reference>
<dbReference type="PANTHER" id="PTHR33627">
    <property type="entry name" value="TRANSPOSASE"/>
    <property type="match status" value="1"/>
</dbReference>
<gene>
    <name evidence="2" type="ORF">C8263_18480</name>
</gene>
<dbReference type="Proteomes" id="UP000240317">
    <property type="component" value="Unassembled WGS sequence"/>
</dbReference>
<evidence type="ECO:0000313" key="3">
    <source>
        <dbReference type="Proteomes" id="UP000240317"/>
    </source>
</evidence>
<evidence type="ECO:0000259" key="1">
    <source>
        <dbReference type="Pfam" id="PF13546"/>
    </source>
</evidence>
<comment type="caution">
    <text evidence="2">The sequence shown here is derived from an EMBL/GenBank/DDBJ whole genome shotgun (WGS) entry which is preliminary data.</text>
</comment>
<dbReference type="NCBIfam" id="NF033540">
    <property type="entry name" value="transpos_IS701"/>
    <property type="match status" value="1"/>
</dbReference>
<sequence>MISAQDHALSLRRFLRPFQRVLGHARRRKWCPIYLRGLMAPLERKSLQPLAEHVAPGQYAQLHHFVTVSPWQDDQMGAVLARQAQRLVGGRGAVLIVDDTAFPKQGTGSVGIARQYCGVLGKVANCRVLVSLTLAKNDLPVPLALRLFLPQAWTDDPERCVAAGVPQGHRLFLTKKELALQEIDRVRQHGVTFKVVVADAGYGNSAEFRGALTARGLTWAVGVPGTQKVYSTKVGMLTERRSNTGRLLVPVPDEPRKSVAQVLHDLPPHKWVSRTWRKGTKGPLHARFAVMRVRVADGGALHDGSHLPGDEAWVVGERRPSGERKYYLTNHPANTSKIELIRDIKARWSCEQVHQQLKEELGLDHFEGRSWRGLHHHTLLCLTAMLYLQALRLVTVTVDPEGWRPTLPQVRQLTCPVLWCPYCSRGIGYG</sequence>
<proteinExistence type="predicted"/>
<organism evidence="2 3">
    <name type="scientific">Deinococcus arcticus</name>
    <dbReference type="NCBI Taxonomy" id="2136176"/>
    <lineage>
        <taxon>Bacteria</taxon>
        <taxon>Thermotogati</taxon>
        <taxon>Deinococcota</taxon>
        <taxon>Deinococci</taxon>
        <taxon>Deinococcales</taxon>
        <taxon>Deinococcaceae</taxon>
        <taxon>Deinococcus</taxon>
    </lineage>
</organism>
<keyword evidence="3" id="KW-1185">Reference proteome</keyword>
<dbReference type="Pfam" id="PF13546">
    <property type="entry name" value="DDE_5"/>
    <property type="match status" value="1"/>
</dbReference>
<name>A0A2T3W357_9DEIO</name>
<evidence type="ECO:0000313" key="2">
    <source>
        <dbReference type="EMBL" id="PTA66330.1"/>
    </source>
</evidence>
<dbReference type="SUPFAM" id="SSF53098">
    <property type="entry name" value="Ribonuclease H-like"/>
    <property type="match status" value="1"/>
</dbReference>
<dbReference type="PANTHER" id="PTHR33627:SF1">
    <property type="entry name" value="TRANSPOSASE"/>
    <property type="match status" value="1"/>
</dbReference>
<feature type="domain" description="Transposase IS701-like DDE" evidence="1">
    <location>
        <begin position="18"/>
        <end position="283"/>
    </location>
</feature>
<dbReference type="EMBL" id="PYSV01000041">
    <property type="protein sequence ID" value="PTA66330.1"/>
    <property type="molecule type" value="Genomic_DNA"/>
</dbReference>
<dbReference type="InterPro" id="IPR039365">
    <property type="entry name" value="IS701-like"/>
</dbReference>
<dbReference type="InterPro" id="IPR038721">
    <property type="entry name" value="IS701-like_DDE_dom"/>
</dbReference>